<comment type="function">
    <text evidence="1">A small protein (arrest peptide) encoded upstream of inducible ornithine carboxylase gene (speF) that controls expression of downstream genes (usually speF and potE) by transcriptional and translational attenuation.</text>
</comment>
<dbReference type="RefSeq" id="WP_109052761.1">
    <property type="nucleotide sequence ID" value="NZ_QDKJ01000002.1"/>
</dbReference>
<accession>A0A2U1TZT0</accession>
<comment type="subunit">
    <text evidence="1">Binds ornithine in stalled 70S ribosomes, blocking the upper two-thirds of the exit tunnel. Contacts 23S rRNA and ribosomal proteins L4 and L22.</text>
</comment>
<name>A0A2U1TZT0_9GAMM</name>
<comment type="induction">
    <text evidence="1">Induced by ornithine, repressed by putrescine. Part of the speFL-speF-potE operon.</text>
</comment>
<feature type="binding site" evidence="1">
    <location>
        <position position="13"/>
    </location>
    <ligand>
        <name>L-ornithine</name>
        <dbReference type="ChEBI" id="CHEBI:46911"/>
    </ligand>
</feature>
<dbReference type="GO" id="GO:0031556">
    <property type="term" value="P:transcriptional attenuation by ribosome"/>
    <property type="evidence" value="ECO:0007669"/>
    <property type="project" value="UniProtKB-UniRule"/>
</dbReference>
<keyword evidence="1" id="KW-0694">RNA-binding</keyword>
<organism evidence="2 3">
    <name type="scientific">Brenneria roseae subsp. americana</name>
    <dbReference type="NCBI Taxonomy" id="1508507"/>
    <lineage>
        <taxon>Bacteria</taxon>
        <taxon>Pseudomonadati</taxon>
        <taxon>Pseudomonadota</taxon>
        <taxon>Gammaproteobacteria</taxon>
        <taxon>Enterobacterales</taxon>
        <taxon>Pectobacteriaceae</taxon>
        <taxon>Brenneria</taxon>
    </lineage>
</organism>
<keyword evidence="1" id="KW-0810">Translation regulation</keyword>
<protein>
    <recommendedName>
        <fullName evidence="1">Leader peptide SpeFL</fullName>
    </recommendedName>
    <alternativeName>
        <fullName evidence="1">Arrest peptide SpeFL</fullName>
    </alternativeName>
</protein>
<dbReference type="AlphaFoldDB" id="A0A2U1TZT0"/>
<comment type="similarity">
    <text evidence="1">Belongs to the speF operon leader peptide family.</text>
</comment>
<keyword evidence="1" id="KW-0804">Transcription</keyword>
<dbReference type="InterPro" id="IPR021237">
    <property type="entry name" value="SpeFL"/>
</dbReference>
<keyword evidence="1" id="KW-0805">Transcription regulation</keyword>
<dbReference type="EMBL" id="QDKJ01000002">
    <property type="protein sequence ID" value="PWC14903.1"/>
    <property type="molecule type" value="Genomic_DNA"/>
</dbReference>
<dbReference type="HAMAP" id="MF_00851">
    <property type="entry name" value="Leader_SpeFL"/>
    <property type="match status" value="1"/>
</dbReference>
<reference evidence="2 3" key="1">
    <citation type="submission" date="2018-04" db="EMBL/GenBank/DDBJ databases">
        <title>Brenneria corticis sp.nov.</title>
        <authorList>
            <person name="Li Y."/>
        </authorList>
    </citation>
    <scope>NUCLEOTIDE SEQUENCE [LARGE SCALE GENOMIC DNA]</scope>
    <source>
        <strain evidence="2 3">LMG 27715</strain>
    </source>
</reference>
<keyword evidence="1" id="KW-0699">rRNA-binding</keyword>
<comment type="caution">
    <text evidence="2">The sequence shown here is derived from an EMBL/GenBank/DDBJ whole genome shotgun (WGS) entry which is preliminary data.</text>
</comment>
<dbReference type="GO" id="GO:0019843">
    <property type="term" value="F:rRNA binding"/>
    <property type="evidence" value="ECO:0007669"/>
    <property type="project" value="UniProtKB-KW"/>
</dbReference>
<feature type="short sequence motif" description="Ornithine recognition loop" evidence="1">
    <location>
        <begin position="10"/>
        <end position="16"/>
    </location>
</feature>
<dbReference type="Proteomes" id="UP000245138">
    <property type="component" value="Unassembled WGS sequence"/>
</dbReference>
<evidence type="ECO:0000313" key="3">
    <source>
        <dbReference type="Proteomes" id="UP000245138"/>
    </source>
</evidence>
<keyword evidence="1" id="KW-0428">Leader peptide</keyword>
<evidence type="ECO:0000256" key="1">
    <source>
        <dbReference type="HAMAP-Rule" id="MF_00851"/>
    </source>
</evidence>
<sequence length="34" mass="4170">MENNNRKSAHIRRTTHIMQLSHRSCFDFHLFNAR</sequence>
<keyword evidence="3" id="KW-1185">Reference proteome</keyword>
<gene>
    <name evidence="1" type="primary">speFL</name>
    <name evidence="2" type="ORF">B4923_02335</name>
</gene>
<dbReference type="OrthoDB" id="5683456at2"/>
<dbReference type="Pfam" id="PF10940">
    <property type="entry name" value="SpeFL"/>
    <property type="match status" value="1"/>
</dbReference>
<dbReference type="GO" id="GO:0006448">
    <property type="term" value="P:regulation of translational elongation"/>
    <property type="evidence" value="ECO:0007669"/>
    <property type="project" value="UniProtKB-UniRule"/>
</dbReference>
<evidence type="ECO:0000313" key="2">
    <source>
        <dbReference type="EMBL" id="PWC14903.1"/>
    </source>
</evidence>
<proteinExistence type="evidence at transcript level"/>